<organism evidence="1 2">
    <name type="scientific">Elysia marginata</name>
    <dbReference type="NCBI Taxonomy" id="1093978"/>
    <lineage>
        <taxon>Eukaryota</taxon>
        <taxon>Metazoa</taxon>
        <taxon>Spiralia</taxon>
        <taxon>Lophotrochozoa</taxon>
        <taxon>Mollusca</taxon>
        <taxon>Gastropoda</taxon>
        <taxon>Heterobranchia</taxon>
        <taxon>Euthyneura</taxon>
        <taxon>Panpulmonata</taxon>
        <taxon>Sacoglossa</taxon>
        <taxon>Placobranchoidea</taxon>
        <taxon>Plakobranchidae</taxon>
        <taxon>Elysia</taxon>
    </lineage>
</organism>
<gene>
    <name evidence="1" type="ORF">ElyMa_001183400</name>
</gene>
<name>A0AAV4I3Z1_9GAST</name>
<comment type="caution">
    <text evidence="1">The sequence shown here is derived from an EMBL/GenBank/DDBJ whole genome shotgun (WGS) entry which is preliminary data.</text>
</comment>
<reference evidence="1 2" key="1">
    <citation type="journal article" date="2021" name="Elife">
        <title>Chloroplast acquisition without the gene transfer in kleptoplastic sea slugs, Plakobranchus ocellatus.</title>
        <authorList>
            <person name="Maeda T."/>
            <person name="Takahashi S."/>
            <person name="Yoshida T."/>
            <person name="Shimamura S."/>
            <person name="Takaki Y."/>
            <person name="Nagai Y."/>
            <person name="Toyoda A."/>
            <person name="Suzuki Y."/>
            <person name="Arimoto A."/>
            <person name="Ishii H."/>
            <person name="Satoh N."/>
            <person name="Nishiyama T."/>
            <person name="Hasebe M."/>
            <person name="Maruyama T."/>
            <person name="Minagawa J."/>
            <person name="Obokata J."/>
            <person name="Shigenobu S."/>
        </authorList>
    </citation>
    <scope>NUCLEOTIDE SEQUENCE [LARGE SCALE GENOMIC DNA]</scope>
</reference>
<dbReference type="EMBL" id="BMAT01002326">
    <property type="protein sequence ID" value="GFS04755.1"/>
    <property type="molecule type" value="Genomic_DNA"/>
</dbReference>
<keyword evidence="2" id="KW-1185">Reference proteome</keyword>
<protein>
    <submittedName>
        <fullName evidence="1">Uncharacterized protein</fullName>
    </submittedName>
</protein>
<dbReference type="Proteomes" id="UP000762676">
    <property type="component" value="Unassembled WGS sequence"/>
</dbReference>
<proteinExistence type="predicted"/>
<dbReference type="AlphaFoldDB" id="A0AAV4I3Z1"/>
<sequence>MRMKTITVTKTYSVSALQLSNHLKINCRPRVAEFRPNSPTYKSDVKPHLLRSLLVKKLSFMYGGGGPNSKLKFLSSYVPCGASYLRDWGSNPELLGQRFTAQPPLVIPNDILSPRKNE</sequence>
<evidence type="ECO:0000313" key="1">
    <source>
        <dbReference type="EMBL" id="GFS04755.1"/>
    </source>
</evidence>
<evidence type="ECO:0000313" key="2">
    <source>
        <dbReference type="Proteomes" id="UP000762676"/>
    </source>
</evidence>
<accession>A0AAV4I3Z1</accession>